<dbReference type="Proteomes" id="UP000198397">
    <property type="component" value="Unassembled WGS sequence"/>
</dbReference>
<organism evidence="1 2">
    <name type="scientific">Halorubrum vacuolatum</name>
    <name type="common">Natronobacterium vacuolatum</name>
    <dbReference type="NCBI Taxonomy" id="63740"/>
    <lineage>
        <taxon>Archaea</taxon>
        <taxon>Methanobacteriati</taxon>
        <taxon>Methanobacteriota</taxon>
        <taxon>Stenosarchaea group</taxon>
        <taxon>Halobacteria</taxon>
        <taxon>Halobacteriales</taxon>
        <taxon>Haloferacaceae</taxon>
        <taxon>Halorubrum</taxon>
    </lineage>
</organism>
<keyword evidence="2" id="KW-1185">Reference proteome</keyword>
<accession>A0A238XZY7</accession>
<proteinExistence type="predicted"/>
<evidence type="ECO:0000313" key="2">
    <source>
        <dbReference type="Proteomes" id="UP000198397"/>
    </source>
</evidence>
<name>A0A238XZY7_HALVU</name>
<dbReference type="AlphaFoldDB" id="A0A238XZY7"/>
<protein>
    <submittedName>
        <fullName evidence="1">Uncharacterized protein</fullName>
    </submittedName>
</protein>
<reference evidence="1 2" key="1">
    <citation type="submission" date="2017-06" db="EMBL/GenBank/DDBJ databases">
        <authorList>
            <person name="Kim H.J."/>
            <person name="Triplett B.A."/>
        </authorList>
    </citation>
    <scope>NUCLEOTIDE SEQUENCE [LARGE SCALE GENOMIC DNA]</scope>
    <source>
        <strain evidence="1 2">DSM 8800</strain>
    </source>
</reference>
<evidence type="ECO:0000313" key="1">
    <source>
        <dbReference type="EMBL" id="SNR64545.1"/>
    </source>
</evidence>
<gene>
    <name evidence="1" type="ORF">SAMN06264855_1272</name>
</gene>
<sequence length="99" mass="11332">MCVGRTSSILLSGTSILNWILCKLFSCNQLSHSAVKFTFIDFTAGILLSEGFNRCRFTTILNCVLWDLFSCNQSFHTTSKFTFIDFTASIPFPQRFNRR</sequence>
<dbReference type="EMBL" id="FZNQ01000027">
    <property type="protein sequence ID" value="SNR64545.1"/>
    <property type="molecule type" value="Genomic_DNA"/>
</dbReference>